<dbReference type="Pfam" id="PF00005">
    <property type="entry name" value="ABC_tran"/>
    <property type="match status" value="1"/>
</dbReference>
<evidence type="ECO:0000259" key="5">
    <source>
        <dbReference type="PROSITE" id="PS50893"/>
    </source>
</evidence>
<keyword evidence="3" id="KW-0547">Nucleotide-binding</keyword>
<evidence type="ECO:0000256" key="1">
    <source>
        <dbReference type="ARBA" id="ARBA00005417"/>
    </source>
</evidence>
<organism evidence="9 10">
    <name type="scientific">Enterococcus gallinarum</name>
    <dbReference type="NCBI Taxonomy" id="1353"/>
    <lineage>
        <taxon>Bacteria</taxon>
        <taxon>Bacillati</taxon>
        <taxon>Bacillota</taxon>
        <taxon>Bacilli</taxon>
        <taxon>Lactobacillales</taxon>
        <taxon>Enterococcaceae</taxon>
        <taxon>Enterococcus</taxon>
    </lineage>
</organism>
<dbReference type="Proteomes" id="UP000439965">
    <property type="component" value="Unassembled WGS sequence"/>
</dbReference>
<evidence type="ECO:0000256" key="4">
    <source>
        <dbReference type="ARBA" id="ARBA00022840"/>
    </source>
</evidence>
<dbReference type="SUPFAM" id="SSF52540">
    <property type="entry name" value="P-loop containing nucleoside triphosphate hydrolases"/>
    <property type="match status" value="1"/>
</dbReference>
<evidence type="ECO:0000313" key="12">
    <source>
        <dbReference type="Proteomes" id="UP001241571"/>
    </source>
</evidence>
<dbReference type="RefSeq" id="WP_003126492.1">
    <property type="nucleotide sequence ID" value="NZ_BSYC01000001.1"/>
</dbReference>
<keyword evidence="2" id="KW-0813">Transport</keyword>
<reference evidence="9 10" key="1">
    <citation type="submission" date="2019-04" db="EMBL/GenBank/DDBJ databases">
        <title>Step-wise assembly of the neonatal virome modulated by breast feeding.</title>
        <authorList>
            <person name="Liang G."/>
            <person name="Bushman F."/>
        </authorList>
    </citation>
    <scope>NUCLEOTIDE SEQUENCE [LARGE SCALE GENOMIC DNA]</scope>
    <source>
        <strain evidence="9 10">E3404</strain>
    </source>
</reference>
<dbReference type="PROSITE" id="PS50893">
    <property type="entry name" value="ABC_TRANSPORTER_2"/>
    <property type="match status" value="1"/>
</dbReference>
<dbReference type="InterPro" id="IPR003593">
    <property type="entry name" value="AAA+_ATPase"/>
</dbReference>
<dbReference type="EMBL" id="JARPZN010000010">
    <property type="protein sequence ID" value="MDT2691077.1"/>
    <property type="molecule type" value="Genomic_DNA"/>
</dbReference>
<evidence type="ECO:0000313" key="7">
    <source>
        <dbReference type="EMBL" id="MDL4935120.1"/>
    </source>
</evidence>
<evidence type="ECO:0000313" key="10">
    <source>
        <dbReference type="Proteomes" id="UP000439965"/>
    </source>
</evidence>
<dbReference type="GO" id="GO:0005524">
    <property type="term" value="F:ATP binding"/>
    <property type="evidence" value="ECO:0007669"/>
    <property type="project" value="UniProtKB-KW"/>
</dbReference>
<dbReference type="PROSITE" id="PS00211">
    <property type="entry name" value="ABC_TRANSPORTER_1"/>
    <property type="match status" value="1"/>
</dbReference>
<reference evidence="7 12" key="4">
    <citation type="submission" date="2023-06" db="EMBL/GenBank/DDBJ databases">
        <title>Acute promotion of culturable opportunistic pathogens and persistent increase of antibiotic resistance following antibiotic exposure in mouse gut microbiota.</title>
        <authorList>
            <person name="Li L."/>
            <person name="Wang B."/>
            <person name="Sun Y."/>
            <person name="Wang M."/>
            <person name="Xu H."/>
        </authorList>
    </citation>
    <scope>NUCLEOTIDE SEQUENCE [LARGE SCALE GENOMIC DNA]</scope>
    <source>
        <strain evidence="7 12">CRI2_2</strain>
    </source>
</reference>
<dbReference type="Proteomes" id="UP001183682">
    <property type="component" value="Unassembled WGS sequence"/>
</dbReference>
<dbReference type="EMBL" id="WVTI01000009">
    <property type="protein sequence ID" value="MXS26607.1"/>
    <property type="molecule type" value="Genomic_DNA"/>
</dbReference>
<evidence type="ECO:0000256" key="3">
    <source>
        <dbReference type="ARBA" id="ARBA00022741"/>
    </source>
</evidence>
<reference evidence="6 11" key="2">
    <citation type="submission" date="2020-06" db="EMBL/GenBank/DDBJ databases">
        <title>Crossreactivity between MHC class I-restricted antigens from cancer cells and an enterococcal bacteriophage.</title>
        <authorList>
            <person name="Fluckiger A."/>
            <person name="Daillere R."/>
            <person name="Sassi M."/>
            <person name="Cattoir V."/>
            <person name="Kroemer G."/>
            <person name="Zitvogel L."/>
        </authorList>
    </citation>
    <scope>NUCLEOTIDE SEQUENCE [LARGE SCALE GENOMIC DNA]</scope>
    <source>
        <strain evidence="6 11">EG4</strain>
    </source>
</reference>
<gene>
    <name evidence="9" type="ORF">GTI89_11105</name>
    <name evidence="6" type="ORF">HWH42_14675</name>
    <name evidence="8" type="ORF">P7E30_12930</name>
    <name evidence="7" type="ORF">QRX88_05190</name>
</gene>
<evidence type="ECO:0000313" key="9">
    <source>
        <dbReference type="EMBL" id="MXS26607.1"/>
    </source>
</evidence>
<feature type="domain" description="ABC transporter" evidence="5">
    <location>
        <begin position="4"/>
        <end position="242"/>
    </location>
</feature>
<dbReference type="AlphaFoldDB" id="A0A4V0CMV6"/>
<dbReference type="InterPro" id="IPR003439">
    <property type="entry name" value="ABC_transporter-like_ATP-bd"/>
</dbReference>
<reference evidence="8" key="3">
    <citation type="submission" date="2023-03" db="EMBL/GenBank/DDBJ databases">
        <authorList>
            <person name="Shen W."/>
            <person name="Cai J."/>
        </authorList>
    </citation>
    <scope>NUCLEOTIDE SEQUENCE</scope>
    <source>
        <strain evidence="8">K69-2</strain>
    </source>
</reference>
<dbReference type="SMART" id="SM00382">
    <property type="entry name" value="AAA"/>
    <property type="match status" value="1"/>
</dbReference>
<dbReference type="EMBL" id="JASUBT010000002">
    <property type="protein sequence ID" value="MDL4935120.1"/>
    <property type="molecule type" value="Genomic_DNA"/>
</dbReference>
<evidence type="ECO:0000256" key="2">
    <source>
        <dbReference type="ARBA" id="ARBA00022448"/>
    </source>
</evidence>
<dbReference type="Gene3D" id="3.40.50.300">
    <property type="entry name" value="P-loop containing nucleotide triphosphate hydrolases"/>
    <property type="match status" value="1"/>
</dbReference>
<dbReference type="CDD" id="cd00267">
    <property type="entry name" value="ABC_ATPase"/>
    <property type="match status" value="1"/>
</dbReference>
<evidence type="ECO:0000313" key="8">
    <source>
        <dbReference type="EMBL" id="MDT2691077.1"/>
    </source>
</evidence>
<dbReference type="PANTHER" id="PTHR42734:SF6">
    <property type="entry name" value="MOLYBDATE IMPORT ATP-BINDING PROTEIN MOLC"/>
    <property type="match status" value="1"/>
</dbReference>
<keyword evidence="4 9" id="KW-0067">ATP-binding</keyword>
<evidence type="ECO:0000313" key="11">
    <source>
        <dbReference type="Proteomes" id="UP000571857"/>
    </source>
</evidence>
<accession>A0A4V0CMV6</accession>
<dbReference type="InterPro" id="IPR050153">
    <property type="entry name" value="Metal_Ion_Import_ABC"/>
</dbReference>
<evidence type="ECO:0000313" key="6">
    <source>
        <dbReference type="EMBL" id="MBA0973810.1"/>
    </source>
</evidence>
<comment type="similarity">
    <text evidence="1">Belongs to the ABC transporter superfamily.</text>
</comment>
<protein>
    <submittedName>
        <fullName evidence="6">ABC transporter ATP-binding protein</fullName>
    </submittedName>
    <submittedName>
        <fullName evidence="9">ATP-binding cassette domain-containing protein</fullName>
    </submittedName>
</protein>
<dbReference type="PANTHER" id="PTHR42734">
    <property type="entry name" value="METAL TRANSPORT SYSTEM ATP-BINDING PROTEIN TM_0124-RELATED"/>
    <property type="match status" value="1"/>
</dbReference>
<dbReference type="EMBL" id="JABXJK010000078">
    <property type="protein sequence ID" value="MBA0973810.1"/>
    <property type="molecule type" value="Genomic_DNA"/>
</dbReference>
<name>A0A4V0CMV6_ENTGA</name>
<proteinExistence type="inferred from homology"/>
<sequence>MDILNFEDIQLVRKQTVLLQDINWQIAKNQHWALLGLNGAGKTLLLQLIIGMIWPTSGKRQVLGQVYGKTSVPDLQRRIGWISATLQEKIPAQELSEMVVLSGKYASIGIYEDYQMKDLNQAIAILCSTGGSQLIGQPFHQLSQGERQLVLISRALMANPELLILDEPCNGLDLFAREELLSRIGEMAHKESPTLIYVTHHTEEILPIFDHIMMLKNGKIHASGKRQQIFNEKTLSAFYGKPVFFHEVTSDRLAVLPKSNSLNKK</sequence>
<dbReference type="Proteomes" id="UP000571857">
    <property type="component" value="Unassembled WGS sequence"/>
</dbReference>
<dbReference type="InterPro" id="IPR017871">
    <property type="entry name" value="ABC_transporter-like_CS"/>
</dbReference>
<comment type="caution">
    <text evidence="9">The sequence shown here is derived from an EMBL/GenBank/DDBJ whole genome shotgun (WGS) entry which is preliminary data.</text>
</comment>
<dbReference type="GO" id="GO:0016887">
    <property type="term" value="F:ATP hydrolysis activity"/>
    <property type="evidence" value="ECO:0007669"/>
    <property type="project" value="InterPro"/>
</dbReference>
<dbReference type="Proteomes" id="UP001241571">
    <property type="component" value="Unassembled WGS sequence"/>
</dbReference>
<dbReference type="InterPro" id="IPR027417">
    <property type="entry name" value="P-loop_NTPase"/>
</dbReference>